<evidence type="ECO:0000256" key="3">
    <source>
        <dbReference type="ARBA" id="ARBA00022801"/>
    </source>
</evidence>
<protein>
    <recommendedName>
        <fullName evidence="5">Vms1-associating treble clef domain-containing protein</fullName>
    </recommendedName>
</protein>
<comment type="caution">
    <text evidence="4">Lacks conserved residue(s) required for the propagation of feature annotation.</text>
</comment>
<accession>A0A8K1CPN4</accession>
<dbReference type="OrthoDB" id="9998343at2759"/>
<dbReference type="Pfam" id="PF02126">
    <property type="entry name" value="PTE"/>
    <property type="match status" value="1"/>
</dbReference>
<feature type="domain" description="Vms1-associating treble clef" evidence="5">
    <location>
        <begin position="394"/>
        <end position="434"/>
    </location>
</feature>
<dbReference type="Pfam" id="PF18716">
    <property type="entry name" value="VATC"/>
    <property type="match status" value="1"/>
</dbReference>
<dbReference type="EMBL" id="SPLM01000007">
    <property type="protein sequence ID" value="TMW66723.1"/>
    <property type="molecule type" value="Genomic_DNA"/>
</dbReference>
<dbReference type="AlphaFoldDB" id="A0A8K1CPN4"/>
<dbReference type="GO" id="GO:0016787">
    <property type="term" value="F:hydrolase activity"/>
    <property type="evidence" value="ECO:0007669"/>
    <property type="project" value="UniProtKB-KW"/>
</dbReference>
<dbReference type="GO" id="GO:0008270">
    <property type="term" value="F:zinc ion binding"/>
    <property type="evidence" value="ECO:0007669"/>
    <property type="project" value="InterPro"/>
</dbReference>
<organism evidence="6 7">
    <name type="scientific">Pythium oligandrum</name>
    <name type="common">Mycoparasitic fungus</name>
    <dbReference type="NCBI Taxonomy" id="41045"/>
    <lineage>
        <taxon>Eukaryota</taxon>
        <taxon>Sar</taxon>
        <taxon>Stramenopiles</taxon>
        <taxon>Oomycota</taxon>
        <taxon>Peronosporomycetes</taxon>
        <taxon>Pythiales</taxon>
        <taxon>Pythiaceae</taxon>
        <taxon>Pythium</taxon>
    </lineage>
</organism>
<evidence type="ECO:0000313" key="7">
    <source>
        <dbReference type="Proteomes" id="UP000794436"/>
    </source>
</evidence>
<comment type="cofactor">
    <cofactor evidence="1">
        <name>a divalent metal cation</name>
        <dbReference type="ChEBI" id="CHEBI:60240"/>
    </cofactor>
</comment>
<dbReference type="Gene3D" id="3.20.20.140">
    <property type="entry name" value="Metal-dependent hydrolases"/>
    <property type="match status" value="1"/>
</dbReference>
<keyword evidence="7" id="KW-1185">Reference proteome</keyword>
<dbReference type="InterPro" id="IPR001559">
    <property type="entry name" value="Phosphotriesterase"/>
</dbReference>
<reference evidence="6" key="1">
    <citation type="submission" date="2019-03" db="EMBL/GenBank/DDBJ databases">
        <title>Long read genome sequence of the mycoparasitic Pythium oligandrum ATCC 38472 isolated from sugarbeet rhizosphere.</title>
        <authorList>
            <person name="Gaulin E."/>
        </authorList>
    </citation>
    <scope>NUCLEOTIDE SEQUENCE</scope>
    <source>
        <strain evidence="6">ATCC 38472_TT</strain>
    </source>
</reference>
<gene>
    <name evidence="6" type="ORF">Poli38472_014035</name>
</gene>
<dbReference type="PANTHER" id="PTHR10819:SF3">
    <property type="entry name" value="PHOSPHOTRIESTERASE-RELATED PROTEIN"/>
    <property type="match status" value="1"/>
</dbReference>
<comment type="similarity">
    <text evidence="4">Belongs to the metallo-dependent hydrolases superfamily. Phosphotriesterase family.</text>
</comment>
<keyword evidence="3" id="KW-0378">Hydrolase</keyword>
<evidence type="ECO:0000256" key="2">
    <source>
        <dbReference type="ARBA" id="ARBA00022723"/>
    </source>
</evidence>
<evidence type="ECO:0000256" key="4">
    <source>
        <dbReference type="PROSITE-ProRule" id="PRU00679"/>
    </source>
</evidence>
<evidence type="ECO:0000313" key="6">
    <source>
        <dbReference type="EMBL" id="TMW66723.1"/>
    </source>
</evidence>
<comment type="caution">
    <text evidence="6">The sequence shown here is derived from an EMBL/GenBank/DDBJ whole genome shotgun (WGS) entry which is preliminary data.</text>
</comment>
<dbReference type="SUPFAM" id="SSF51556">
    <property type="entry name" value="Metallo-dependent hydrolases"/>
    <property type="match status" value="1"/>
</dbReference>
<dbReference type="InterPro" id="IPR041540">
    <property type="entry name" value="VATC"/>
</dbReference>
<name>A0A8K1CPN4_PYTOL</name>
<dbReference type="Proteomes" id="UP000794436">
    <property type="component" value="Unassembled WGS sequence"/>
</dbReference>
<dbReference type="InterPro" id="IPR032466">
    <property type="entry name" value="Metal_Hydrolase"/>
</dbReference>
<dbReference type="PROSITE" id="PS51347">
    <property type="entry name" value="PHOSPHOTRIESTERASE_2"/>
    <property type="match status" value="1"/>
</dbReference>
<keyword evidence="2" id="KW-0479">Metal-binding</keyword>
<proteinExistence type="inferred from homology"/>
<sequence length="436" mass="48369">MARMLMTVRGAVAAESHSGSVSWVLPHEHLIHRISKRLTHAQSPPIAGATDASKIGDEIQMDQLHELRMNPSAYGGRNLIMEREDEVFREVEALTTFQPGVGVVVDVTTVSEGRDLAKLRRLAERLQCHVVASTSYDEHAIKTLPGDLIIEAKAERVAKTLETELMFGVEGTDPNVNAGVIYQQIHLDSSRDVLLDEVLARGLAMVQANTTVPVYLSFSSAESTQQASSQRILDWIDALIKANATPQRIVICHADHWCDNIAFLVELGRRGVMLSFDAIGLYTVSDVSLTSPSLDRDSSEPPRDSTIARAIASLINNHGLTQQLLVSTNVTLRTQFQRYGGGGYAYLFRHFKGRLAEDFGVTEAHWTQIVRDNALGLLTWYTPPEAAAIPKHFLLCSICKKPFEPIVGEYFTKFQFIYCGTKCLRKHSKLGFQPLE</sequence>
<dbReference type="PANTHER" id="PTHR10819">
    <property type="entry name" value="PHOSPHOTRIESTERASE-RELATED"/>
    <property type="match status" value="1"/>
</dbReference>
<evidence type="ECO:0000256" key="1">
    <source>
        <dbReference type="ARBA" id="ARBA00001968"/>
    </source>
</evidence>
<evidence type="ECO:0000259" key="5">
    <source>
        <dbReference type="Pfam" id="PF18716"/>
    </source>
</evidence>